<dbReference type="PANTHER" id="PTHR10340:SF34">
    <property type="entry name" value="SPHINGOMYELIN PHOSPHODIESTERASE"/>
    <property type="match status" value="1"/>
</dbReference>
<dbReference type="InterPro" id="IPR029052">
    <property type="entry name" value="Metallo-depent_PP-like"/>
</dbReference>
<keyword evidence="1" id="KW-0378">Hydrolase</keyword>
<dbReference type="GO" id="GO:0005764">
    <property type="term" value="C:lysosome"/>
    <property type="evidence" value="ECO:0007669"/>
    <property type="project" value="TreeGrafter"/>
</dbReference>
<evidence type="ECO:0000256" key="3">
    <source>
        <dbReference type="ARBA" id="ARBA00023180"/>
    </source>
</evidence>
<dbReference type="Gene3D" id="1.10.225.10">
    <property type="entry name" value="Saposin-like"/>
    <property type="match status" value="1"/>
</dbReference>
<dbReference type="eggNOG" id="KOG3770">
    <property type="taxonomic scope" value="Eukaryota"/>
</dbReference>
<dbReference type="GO" id="GO:0061750">
    <property type="term" value="F:acid sphingomyelin phosphodiesterase activity"/>
    <property type="evidence" value="ECO:0007669"/>
    <property type="project" value="TreeGrafter"/>
</dbReference>
<evidence type="ECO:0000313" key="6">
    <source>
        <dbReference type="Ensembl" id="ENSCSAVP00000004496.1"/>
    </source>
</evidence>
<reference evidence="6" key="3">
    <citation type="submission" date="2025-09" db="UniProtKB">
        <authorList>
            <consortium name="Ensembl"/>
        </authorList>
    </citation>
    <scope>IDENTIFICATION</scope>
</reference>
<reference evidence="6" key="2">
    <citation type="submission" date="2025-08" db="UniProtKB">
        <authorList>
            <consortium name="Ensembl"/>
        </authorList>
    </citation>
    <scope>IDENTIFICATION</scope>
</reference>
<dbReference type="InterPro" id="IPR011001">
    <property type="entry name" value="Saposin-like"/>
</dbReference>
<dbReference type="OMA" id="FDVVYWT"/>
<dbReference type="SUPFAM" id="SSF56300">
    <property type="entry name" value="Metallo-dependent phosphatases"/>
    <property type="match status" value="1"/>
</dbReference>
<dbReference type="STRING" id="51511.ENSCSAVP00000004496"/>
<evidence type="ECO:0000259" key="5">
    <source>
        <dbReference type="PROSITE" id="PS50015"/>
    </source>
</evidence>
<proteinExistence type="predicted"/>
<keyword evidence="2" id="KW-1015">Disulfide bond</keyword>
<feature type="chain" id="PRO_5003578320" description="Saposin B-type domain-containing protein" evidence="4">
    <location>
        <begin position="17"/>
        <end position="288"/>
    </location>
</feature>
<feature type="domain" description="Saposin B-type" evidence="5">
    <location>
        <begin position="67"/>
        <end position="149"/>
    </location>
</feature>
<dbReference type="GeneTree" id="ENSGT00950000183182"/>
<dbReference type="HOGENOM" id="CLU_968164_0_0_1"/>
<reference evidence="7" key="1">
    <citation type="submission" date="2003-08" db="EMBL/GenBank/DDBJ databases">
        <authorList>
            <person name="Birren B."/>
            <person name="Nusbaum C."/>
            <person name="Abebe A."/>
            <person name="Abouelleil A."/>
            <person name="Adekoya E."/>
            <person name="Ait-zahra M."/>
            <person name="Allen N."/>
            <person name="Allen T."/>
            <person name="An P."/>
            <person name="Anderson M."/>
            <person name="Anderson S."/>
            <person name="Arachchi H."/>
            <person name="Armbruster J."/>
            <person name="Bachantsang P."/>
            <person name="Baldwin J."/>
            <person name="Barry A."/>
            <person name="Bayul T."/>
            <person name="Blitshsteyn B."/>
            <person name="Bloom T."/>
            <person name="Blye J."/>
            <person name="Boguslavskiy L."/>
            <person name="Borowsky M."/>
            <person name="Boukhgalter B."/>
            <person name="Brunache A."/>
            <person name="Butler J."/>
            <person name="Calixte N."/>
            <person name="Calvo S."/>
            <person name="Camarata J."/>
            <person name="Campo K."/>
            <person name="Chang J."/>
            <person name="Cheshatsang Y."/>
            <person name="Citroen M."/>
            <person name="Collymore A."/>
            <person name="Considine T."/>
            <person name="Cook A."/>
            <person name="Cooke P."/>
            <person name="Corum B."/>
            <person name="Cuomo C."/>
            <person name="David R."/>
            <person name="Dawoe T."/>
            <person name="Degray S."/>
            <person name="Dodge S."/>
            <person name="Dooley K."/>
            <person name="Dorje P."/>
            <person name="Dorjee K."/>
            <person name="Dorris L."/>
            <person name="Duffey N."/>
            <person name="Dupes A."/>
            <person name="Elkins T."/>
            <person name="Engels R."/>
            <person name="Erickson J."/>
            <person name="Farina A."/>
            <person name="Faro S."/>
            <person name="Ferreira P."/>
            <person name="Fischer H."/>
            <person name="Fitzgerald M."/>
            <person name="Foley K."/>
            <person name="Gage D."/>
            <person name="Galagan J."/>
            <person name="Gearin G."/>
            <person name="Gnerre S."/>
            <person name="Gnirke A."/>
            <person name="Goyette A."/>
            <person name="Graham J."/>
            <person name="Grandbois E."/>
            <person name="Gyaltsen K."/>
            <person name="Hafez N."/>
            <person name="Hagopian D."/>
            <person name="Hagos B."/>
            <person name="Hall J."/>
            <person name="Hatcher B."/>
            <person name="Heller A."/>
            <person name="Higgins H."/>
            <person name="Honan T."/>
            <person name="Horn A."/>
            <person name="Houde N."/>
            <person name="Hughes L."/>
            <person name="Hulme W."/>
            <person name="Husby E."/>
            <person name="Iliev I."/>
            <person name="Jaffe D."/>
            <person name="Jones C."/>
            <person name="Kamal M."/>
            <person name="Kamat A."/>
            <person name="Kamvysselis M."/>
            <person name="Karlsson E."/>
            <person name="Kells C."/>
            <person name="Kieu A."/>
            <person name="Kisner P."/>
            <person name="Kodira C."/>
            <person name="Kulbokas E."/>
            <person name="Labutti K."/>
            <person name="Lama D."/>
            <person name="Landers T."/>
            <person name="Leger J."/>
            <person name="Levine S."/>
            <person name="Lewis D."/>
            <person name="Lewis T."/>
            <person name="Lindblad-toh K."/>
            <person name="Liu X."/>
            <person name="Lokyitsang T."/>
            <person name="Lokyitsang Y."/>
            <person name="Lucien O."/>
            <person name="Lui A."/>
            <person name="Ma L.J."/>
            <person name="Mabbitt R."/>
            <person name="Macdonald J."/>
            <person name="Maclean C."/>
            <person name="Major J."/>
            <person name="Manning J."/>
            <person name="Marabella R."/>
            <person name="Maru K."/>
            <person name="Matthews C."/>
            <person name="Mauceli E."/>
            <person name="Mccarthy M."/>
            <person name="Mcdonough S."/>
            <person name="Mcghee T."/>
            <person name="Meldrim J."/>
            <person name="Meneus L."/>
            <person name="Mesirov J."/>
            <person name="Mihalev A."/>
            <person name="Mihova T."/>
            <person name="Mikkelsen T."/>
            <person name="Mlenga V."/>
            <person name="Moru K."/>
            <person name="Mozes J."/>
            <person name="Mulrain L."/>
            <person name="Munson G."/>
            <person name="Naylor J."/>
            <person name="Newes C."/>
            <person name="Nguyen C."/>
            <person name="Nguyen N."/>
            <person name="Nguyen T."/>
            <person name="Nicol R."/>
            <person name="Nielsen C."/>
            <person name="Nizzari M."/>
            <person name="Norbu C."/>
            <person name="Norbu N."/>
            <person name="O'donnell P."/>
            <person name="Okoawo O."/>
            <person name="O'leary S."/>
            <person name="Omotosho B."/>
            <person name="O'neill K."/>
            <person name="Osman S."/>
            <person name="Parker S."/>
            <person name="Perrin D."/>
            <person name="Phunkhang P."/>
            <person name="Piqani B."/>
            <person name="Purcell S."/>
            <person name="Rachupka T."/>
            <person name="Ramasamy U."/>
            <person name="Rameau R."/>
            <person name="Ray V."/>
            <person name="Raymond C."/>
            <person name="Retta R."/>
            <person name="Richardson S."/>
            <person name="Rise C."/>
            <person name="Rodriguez J."/>
            <person name="Rogers J."/>
            <person name="Rogov P."/>
            <person name="Rutman M."/>
            <person name="Schupbach R."/>
            <person name="Seaman C."/>
            <person name="Settipalli S."/>
            <person name="Sharpe T."/>
            <person name="Sheridan J."/>
            <person name="Sherpa N."/>
            <person name="Shi J."/>
            <person name="Smirnov S."/>
            <person name="Smith C."/>
            <person name="Sougnez C."/>
            <person name="Spencer B."/>
            <person name="Stalker J."/>
            <person name="Stange-thomann N."/>
            <person name="Stavropoulos S."/>
            <person name="Stetson K."/>
            <person name="Stone C."/>
            <person name="Stone S."/>
            <person name="Stubbs M."/>
            <person name="Talamas J."/>
            <person name="Tchuinga P."/>
            <person name="Tenzing P."/>
            <person name="Tesfaye S."/>
            <person name="Theodore J."/>
            <person name="Thoulutsang Y."/>
            <person name="Topham K."/>
            <person name="Towey S."/>
            <person name="Tsamla T."/>
            <person name="Tsomo N."/>
            <person name="Vallee D."/>
            <person name="Vassiliev H."/>
            <person name="Venkataraman V."/>
            <person name="Vinson J."/>
            <person name="Vo A."/>
            <person name="Wade C."/>
            <person name="Wang S."/>
            <person name="Wangchuk T."/>
            <person name="Wangdi T."/>
            <person name="Whittaker C."/>
            <person name="Wilkinson J."/>
            <person name="Wu Y."/>
            <person name="Wyman D."/>
            <person name="Yadav S."/>
            <person name="Yang S."/>
            <person name="Yang X."/>
            <person name="Yeager S."/>
            <person name="Yee E."/>
            <person name="Young G."/>
            <person name="Zainoun J."/>
            <person name="Zembeck L."/>
            <person name="Zimmer A."/>
            <person name="Zody M."/>
            <person name="Lander E."/>
        </authorList>
    </citation>
    <scope>NUCLEOTIDE SEQUENCE [LARGE SCALE GENOMIC DNA]</scope>
</reference>
<keyword evidence="4" id="KW-0732">Signal</keyword>
<keyword evidence="3" id="KW-0325">Glycoprotein</keyword>
<evidence type="ECO:0000313" key="7">
    <source>
        <dbReference type="Proteomes" id="UP000007875"/>
    </source>
</evidence>
<evidence type="ECO:0000256" key="2">
    <source>
        <dbReference type="ARBA" id="ARBA00023157"/>
    </source>
</evidence>
<dbReference type="InParanoid" id="H2YGP7"/>
<evidence type="ECO:0000256" key="4">
    <source>
        <dbReference type="SAM" id="SignalP"/>
    </source>
</evidence>
<keyword evidence="7" id="KW-1185">Reference proteome</keyword>
<feature type="signal peptide" evidence="4">
    <location>
        <begin position="1"/>
        <end position="16"/>
    </location>
</feature>
<dbReference type="AlphaFoldDB" id="H2YGP7"/>
<dbReference type="InterPro" id="IPR008139">
    <property type="entry name" value="SaposinB_dom"/>
</dbReference>
<dbReference type="PANTHER" id="PTHR10340">
    <property type="entry name" value="SPHINGOMYELIN PHOSPHODIESTERASE"/>
    <property type="match status" value="1"/>
</dbReference>
<accession>H2YGP7</accession>
<dbReference type="GO" id="GO:0016020">
    <property type="term" value="C:membrane"/>
    <property type="evidence" value="ECO:0007669"/>
    <property type="project" value="GOC"/>
</dbReference>
<dbReference type="SUPFAM" id="SSF47862">
    <property type="entry name" value="Saposin"/>
    <property type="match status" value="1"/>
</dbReference>
<dbReference type="GO" id="GO:0005615">
    <property type="term" value="C:extracellular space"/>
    <property type="evidence" value="ECO:0007669"/>
    <property type="project" value="TreeGrafter"/>
</dbReference>
<dbReference type="GO" id="GO:0046513">
    <property type="term" value="P:ceramide biosynthetic process"/>
    <property type="evidence" value="ECO:0007669"/>
    <property type="project" value="TreeGrafter"/>
</dbReference>
<organism evidence="6 7">
    <name type="scientific">Ciona savignyi</name>
    <name type="common">Pacific transparent sea squirt</name>
    <dbReference type="NCBI Taxonomy" id="51511"/>
    <lineage>
        <taxon>Eukaryota</taxon>
        <taxon>Metazoa</taxon>
        <taxon>Chordata</taxon>
        <taxon>Tunicata</taxon>
        <taxon>Ascidiacea</taxon>
        <taxon>Phlebobranchia</taxon>
        <taxon>Cionidae</taxon>
        <taxon>Ciona</taxon>
    </lineage>
</organism>
<sequence length="288" mass="32861">MKVLLLFFCCVIIVRASVVRRFEKPGESPNELLKKKIGLLFLRKILGQGDILRPEQRNELDRLVEQSGLTCKLCAAGVDVIQKVLHSNTGDDIISAVAVEVCKVAKIETDRVCELAVDEFKTEVFYILFNLKPDEMCYWLLKDKCEKPTGFLPDWTIELPPTPEPPYQPQMNSQPRGIPRTDSPTLQFLFFTDMHMDVRYMPGSSATCGEPLCCRDNDPIPQHAEDAAGKWGDYRNCDMPRNTVESMMSQVSQNEKIDFIIFTGDIPAHNVWNQTSDDQIDKLQRWTD</sequence>
<evidence type="ECO:0000256" key="1">
    <source>
        <dbReference type="ARBA" id="ARBA00022801"/>
    </source>
</evidence>
<dbReference type="PROSITE" id="PS50015">
    <property type="entry name" value="SAP_B"/>
    <property type="match status" value="1"/>
</dbReference>
<dbReference type="GO" id="GO:0006685">
    <property type="term" value="P:sphingomyelin catabolic process"/>
    <property type="evidence" value="ECO:0007669"/>
    <property type="project" value="TreeGrafter"/>
</dbReference>
<dbReference type="Ensembl" id="ENSCSAVT00000004562.1">
    <property type="protein sequence ID" value="ENSCSAVP00000004496.1"/>
    <property type="gene ID" value="ENSCSAVG00000002666.1"/>
</dbReference>
<dbReference type="Proteomes" id="UP000007875">
    <property type="component" value="Unassembled WGS sequence"/>
</dbReference>
<protein>
    <recommendedName>
        <fullName evidence="5">Saposin B-type domain-containing protein</fullName>
    </recommendedName>
</protein>
<name>H2YGP7_CIOSA</name>